<keyword evidence="3" id="KW-0472">Membrane</keyword>
<feature type="region of interest" description="Disordered" evidence="2">
    <location>
        <begin position="1"/>
        <end position="32"/>
    </location>
</feature>
<keyword evidence="3" id="KW-0812">Transmembrane</keyword>
<feature type="coiled-coil region" evidence="1">
    <location>
        <begin position="363"/>
        <end position="395"/>
    </location>
</feature>
<feature type="region of interest" description="Disordered" evidence="2">
    <location>
        <begin position="425"/>
        <end position="463"/>
    </location>
</feature>
<evidence type="ECO:0000256" key="2">
    <source>
        <dbReference type="SAM" id="MobiDB-lite"/>
    </source>
</evidence>
<feature type="compositionally biased region" description="Basic and acidic residues" evidence="2">
    <location>
        <begin position="8"/>
        <end position="32"/>
    </location>
</feature>
<protein>
    <submittedName>
        <fullName evidence="4">Uncharacterized protein</fullName>
    </submittedName>
</protein>
<evidence type="ECO:0000256" key="3">
    <source>
        <dbReference type="SAM" id="Phobius"/>
    </source>
</evidence>
<feature type="compositionally biased region" description="Basic and acidic residues" evidence="2">
    <location>
        <begin position="438"/>
        <end position="463"/>
    </location>
</feature>
<evidence type="ECO:0000313" key="4">
    <source>
        <dbReference type="EMBL" id="CAB3991946.1"/>
    </source>
</evidence>
<comment type="caution">
    <text evidence="4">The sequence shown here is derived from an EMBL/GenBank/DDBJ whole genome shotgun (WGS) entry which is preliminary data.</text>
</comment>
<sequence length="463" mass="53978">MENPKGSFRKEIKRLASERKKRRERNERNLRKEYKNADASHCVFPYIGIVDDAGRGRPEKAVERLREYAELRNKMMLVTEEALVEVRKVIREEVRPKPMTVVQLRTVFRKVLIPYGCNPRKSYILELYRIKVAEPSRSVLEIENMMAVEMKRELSRLGLDFLTNTNKTVLKKLLVENAVSNQDPKPFEWDYHLSRYWIGLSRWYTKGVYPYEWMDGHDKFDVICLPPKEEFYSGLTGEDISDEDYERAKKVWKGIRGGVITAVMRYGAADNKYIGISDIPEGVIELMKDLNVRIRNDPTEIKEKVLDFENRLCVFLWDYGHEEDDKVMTYVKPNPENPAPTTVTDPVKTRVKDPRRVEAGKKLAAISQQAKAAKKARLEMERNGQQQEEIKEENKTSMFSLNNVCMVLGLGIGLGSLYLAWQSSCENKEKKDDDDEKEEKSIVEKEEPTEKDSERIPFDNRFD</sequence>
<keyword evidence="5" id="KW-1185">Reference proteome</keyword>
<reference evidence="4" key="1">
    <citation type="submission" date="2020-04" db="EMBL/GenBank/DDBJ databases">
        <authorList>
            <person name="Alioto T."/>
            <person name="Alioto T."/>
            <person name="Gomez Garrido J."/>
        </authorList>
    </citation>
    <scope>NUCLEOTIDE SEQUENCE</scope>
    <source>
        <strain evidence="4">A484AB</strain>
    </source>
</reference>
<keyword evidence="1" id="KW-0175">Coiled coil</keyword>
<gene>
    <name evidence="4" type="ORF">PACLA_8A006926</name>
</gene>
<dbReference type="AlphaFoldDB" id="A0A6S7GQQ6"/>
<accession>A0A6S7GQQ6</accession>
<dbReference type="OrthoDB" id="6619746at2759"/>
<keyword evidence="3" id="KW-1133">Transmembrane helix</keyword>
<name>A0A6S7GQQ6_PARCT</name>
<evidence type="ECO:0000256" key="1">
    <source>
        <dbReference type="SAM" id="Coils"/>
    </source>
</evidence>
<evidence type="ECO:0000313" key="5">
    <source>
        <dbReference type="Proteomes" id="UP001152795"/>
    </source>
</evidence>
<proteinExistence type="predicted"/>
<dbReference type="Proteomes" id="UP001152795">
    <property type="component" value="Unassembled WGS sequence"/>
</dbReference>
<feature type="transmembrane region" description="Helical" evidence="3">
    <location>
        <begin position="401"/>
        <end position="421"/>
    </location>
</feature>
<organism evidence="4 5">
    <name type="scientific">Paramuricea clavata</name>
    <name type="common">Red gorgonian</name>
    <name type="synonym">Violescent sea-whip</name>
    <dbReference type="NCBI Taxonomy" id="317549"/>
    <lineage>
        <taxon>Eukaryota</taxon>
        <taxon>Metazoa</taxon>
        <taxon>Cnidaria</taxon>
        <taxon>Anthozoa</taxon>
        <taxon>Octocorallia</taxon>
        <taxon>Malacalcyonacea</taxon>
        <taxon>Plexauridae</taxon>
        <taxon>Paramuricea</taxon>
    </lineage>
</organism>
<dbReference type="EMBL" id="CACRXK020001948">
    <property type="protein sequence ID" value="CAB3991946.1"/>
    <property type="molecule type" value="Genomic_DNA"/>
</dbReference>